<dbReference type="RefSeq" id="WP_378300002.1">
    <property type="nucleotide sequence ID" value="NZ_JBHTJA010000034.1"/>
</dbReference>
<accession>A0ABW3ERQ4</accession>
<dbReference type="EMBL" id="JBHTJA010000034">
    <property type="protein sequence ID" value="MFD0902330.1"/>
    <property type="molecule type" value="Genomic_DNA"/>
</dbReference>
<sequence>MPGRNFVTVSGRRELARLARDIRALEDGRGINDELRSELADVARPLVLAVRASIRSIPSRGQSARMGRRSLRSKMAAATEYKVRTTRRPGVIVWVNPRRMPPGENNLPGYMDGQPPFHRWRHPVFDRPDKRTTWVQQRPHPYFDRATRGAGRAAERAAERVMDYIADRIEQG</sequence>
<protein>
    <recommendedName>
        <fullName evidence="3">HK97 gp10 family phage protein</fullName>
    </recommendedName>
</protein>
<evidence type="ECO:0000313" key="1">
    <source>
        <dbReference type="EMBL" id="MFD0902330.1"/>
    </source>
</evidence>
<gene>
    <name evidence="1" type="ORF">ACFQ11_18170</name>
</gene>
<reference evidence="2" key="1">
    <citation type="journal article" date="2019" name="Int. J. Syst. Evol. Microbiol.">
        <title>The Global Catalogue of Microorganisms (GCM) 10K type strain sequencing project: providing services to taxonomists for standard genome sequencing and annotation.</title>
        <authorList>
            <consortium name="The Broad Institute Genomics Platform"/>
            <consortium name="The Broad Institute Genome Sequencing Center for Infectious Disease"/>
            <person name="Wu L."/>
            <person name="Ma J."/>
        </authorList>
    </citation>
    <scope>NUCLEOTIDE SEQUENCE [LARGE SCALE GENOMIC DNA]</scope>
    <source>
        <strain evidence="2">JCM 31202</strain>
    </source>
</reference>
<keyword evidence="2" id="KW-1185">Reference proteome</keyword>
<comment type="caution">
    <text evidence="1">The sequence shown here is derived from an EMBL/GenBank/DDBJ whole genome shotgun (WGS) entry which is preliminary data.</text>
</comment>
<dbReference type="Proteomes" id="UP001596972">
    <property type="component" value="Unassembled WGS sequence"/>
</dbReference>
<evidence type="ECO:0000313" key="2">
    <source>
        <dbReference type="Proteomes" id="UP001596972"/>
    </source>
</evidence>
<name>A0ABW3ERQ4_9ACTN</name>
<organism evidence="1 2">
    <name type="scientific">Actinomadura sediminis</name>
    <dbReference type="NCBI Taxonomy" id="1038904"/>
    <lineage>
        <taxon>Bacteria</taxon>
        <taxon>Bacillati</taxon>
        <taxon>Actinomycetota</taxon>
        <taxon>Actinomycetes</taxon>
        <taxon>Streptosporangiales</taxon>
        <taxon>Thermomonosporaceae</taxon>
        <taxon>Actinomadura</taxon>
    </lineage>
</organism>
<evidence type="ECO:0008006" key="3">
    <source>
        <dbReference type="Google" id="ProtNLM"/>
    </source>
</evidence>
<proteinExistence type="predicted"/>